<feature type="domain" description="DUF4767" evidence="3">
    <location>
        <begin position="50"/>
        <end position="180"/>
    </location>
</feature>
<sequence>MKFWRTTILLSLGLALAACGNQQPKKANSNSSHVKVAASSSKRNTGATLSWNQTKADKLAAFMKDFGPTKSQQFTQADLNDHVKWQGLDLTKVYKTKQPITIDGKKTPVTWLPKKGHASKTQENVVAVYVDDQDTVLFLFTLTAQRKTRVLISQYAPDGQIIKTTDTTNQAVTQGFQNIVAGKKAMLASQTTATSSSKTATTDQNKGSQAATPKQQAIVPAEFQHTWYTQDGSHKLSTVAFTANTTTEAGIEFQIFPYNAENEADIEKSNSAPVTIDPKKENWDVGNYSASDKTLGIRNWYQKVSTLYKITPRVLDGQTIPVLEEADSYTHYANYYLTPALAAKYQDKVFPDQHVQ</sequence>
<dbReference type="PROSITE" id="PS51257">
    <property type="entry name" value="PROKAR_LIPOPROTEIN"/>
    <property type="match status" value="1"/>
</dbReference>
<keyword evidence="5" id="KW-1185">Reference proteome</keyword>
<proteinExistence type="predicted"/>
<feature type="signal peptide" evidence="2">
    <location>
        <begin position="1"/>
        <end position="17"/>
    </location>
</feature>
<evidence type="ECO:0000259" key="3">
    <source>
        <dbReference type="Pfam" id="PF15983"/>
    </source>
</evidence>
<evidence type="ECO:0000313" key="4">
    <source>
        <dbReference type="EMBL" id="MFD1440092.1"/>
    </source>
</evidence>
<dbReference type="EMBL" id="JBHTOK010000008">
    <property type="protein sequence ID" value="MFD1440092.1"/>
    <property type="molecule type" value="Genomic_DNA"/>
</dbReference>
<accession>A0ABW4CRS7</accession>
<feature type="compositionally biased region" description="Low complexity" evidence="1">
    <location>
        <begin position="193"/>
        <end position="202"/>
    </location>
</feature>
<organism evidence="4 5">
    <name type="scientific">Lacticaseibacillus hegangensis</name>
    <dbReference type="NCBI Taxonomy" id="2486010"/>
    <lineage>
        <taxon>Bacteria</taxon>
        <taxon>Bacillati</taxon>
        <taxon>Bacillota</taxon>
        <taxon>Bacilli</taxon>
        <taxon>Lactobacillales</taxon>
        <taxon>Lactobacillaceae</taxon>
        <taxon>Lacticaseibacillus</taxon>
    </lineage>
</organism>
<feature type="chain" id="PRO_5045693832" evidence="2">
    <location>
        <begin position="18"/>
        <end position="356"/>
    </location>
</feature>
<protein>
    <submittedName>
        <fullName evidence="4">DUF4767 domain-containing protein</fullName>
    </submittedName>
</protein>
<evidence type="ECO:0000256" key="2">
    <source>
        <dbReference type="SAM" id="SignalP"/>
    </source>
</evidence>
<dbReference type="Pfam" id="PF15983">
    <property type="entry name" value="DUF4767"/>
    <property type="match status" value="1"/>
</dbReference>
<keyword evidence="2" id="KW-0732">Signal</keyword>
<dbReference type="RefSeq" id="WP_125754950.1">
    <property type="nucleotide sequence ID" value="NZ_JBHTOK010000008.1"/>
</dbReference>
<dbReference type="Proteomes" id="UP001597212">
    <property type="component" value="Unassembled WGS sequence"/>
</dbReference>
<comment type="caution">
    <text evidence="4">The sequence shown here is derived from an EMBL/GenBank/DDBJ whole genome shotgun (WGS) entry which is preliminary data.</text>
</comment>
<evidence type="ECO:0000313" key="5">
    <source>
        <dbReference type="Proteomes" id="UP001597212"/>
    </source>
</evidence>
<feature type="region of interest" description="Disordered" evidence="1">
    <location>
        <begin position="193"/>
        <end position="215"/>
    </location>
</feature>
<feature type="compositionally biased region" description="Polar residues" evidence="1">
    <location>
        <begin position="203"/>
        <end position="215"/>
    </location>
</feature>
<reference evidence="5" key="1">
    <citation type="journal article" date="2019" name="Int. J. Syst. Evol. Microbiol.">
        <title>The Global Catalogue of Microorganisms (GCM) 10K type strain sequencing project: providing services to taxonomists for standard genome sequencing and annotation.</title>
        <authorList>
            <consortium name="The Broad Institute Genomics Platform"/>
            <consortium name="The Broad Institute Genome Sequencing Center for Infectious Disease"/>
            <person name="Wu L."/>
            <person name="Ma J."/>
        </authorList>
    </citation>
    <scope>NUCLEOTIDE SEQUENCE [LARGE SCALE GENOMIC DNA]</scope>
    <source>
        <strain evidence="5">CCM 8912</strain>
    </source>
</reference>
<dbReference type="InterPro" id="IPR031927">
    <property type="entry name" value="DUF4767"/>
</dbReference>
<evidence type="ECO:0000256" key="1">
    <source>
        <dbReference type="SAM" id="MobiDB-lite"/>
    </source>
</evidence>
<gene>
    <name evidence="4" type="ORF">ACFQ5K_01625</name>
</gene>
<name>A0ABW4CRS7_9LACO</name>